<dbReference type="GeneID" id="54558200"/>
<evidence type="ECO:0000256" key="1">
    <source>
        <dbReference type="SAM" id="MobiDB-lite"/>
    </source>
</evidence>
<dbReference type="Proteomes" id="UP000799537">
    <property type="component" value="Unassembled WGS sequence"/>
</dbReference>
<feature type="region of interest" description="Disordered" evidence="1">
    <location>
        <begin position="83"/>
        <end position="113"/>
    </location>
</feature>
<feature type="compositionally biased region" description="Polar residues" evidence="1">
    <location>
        <begin position="86"/>
        <end position="98"/>
    </location>
</feature>
<gene>
    <name evidence="2" type="ORF">M409DRAFT_19427</name>
</gene>
<evidence type="ECO:0000313" key="2">
    <source>
        <dbReference type="EMBL" id="KAF2170610.1"/>
    </source>
</evidence>
<protein>
    <submittedName>
        <fullName evidence="2">Uncharacterized protein</fullName>
    </submittedName>
</protein>
<dbReference type="OrthoDB" id="5231661at2759"/>
<dbReference type="AlphaFoldDB" id="A0A6A6CWN2"/>
<name>A0A6A6CWN2_ZASCE</name>
<proteinExistence type="predicted"/>
<evidence type="ECO:0000313" key="3">
    <source>
        <dbReference type="Proteomes" id="UP000799537"/>
    </source>
</evidence>
<dbReference type="EMBL" id="ML993585">
    <property type="protein sequence ID" value="KAF2170610.1"/>
    <property type="molecule type" value="Genomic_DNA"/>
</dbReference>
<keyword evidence="3" id="KW-1185">Reference proteome</keyword>
<reference evidence="2" key="1">
    <citation type="journal article" date="2020" name="Stud. Mycol.">
        <title>101 Dothideomycetes genomes: a test case for predicting lifestyles and emergence of pathogens.</title>
        <authorList>
            <person name="Haridas S."/>
            <person name="Albert R."/>
            <person name="Binder M."/>
            <person name="Bloem J."/>
            <person name="Labutti K."/>
            <person name="Salamov A."/>
            <person name="Andreopoulos B."/>
            <person name="Baker S."/>
            <person name="Barry K."/>
            <person name="Bills G."/>
            <person name="Bluhm B."/>
            <person name="Cannon C."/>
            <person name="Castanera R."/>
            <person name="Culley D."/>
            <person name="Daum C."/>
            <person name="Ezra D."/>
            <person name="Gonzalez J."/>
            <person name="Henrissat B."/>
            <person name="Kuo A."/>
            <person name="Liang C."/>
            <person name="Lipzen A."/>
            <person name="Lutzoni F."/>
            <person name="Magnuson J."/>
            <person name="Mondo S."/>
            <person name="Nolan M."/>
            <person name="Ohm R."/>
            <person name="Pangilinan J."/>
            <person name="Park H.-J."/>
            <person name="Ramirez L."/>
            <person name="Alfaro M."/>
            <person name="Sun H."/>
            <person name="Tritt A."/>
            <person name="Yoshinaga Y."/>
            <person name="Zwiers L.-H."/>
            <person name="Turgeon B."/>
            <person name="Goodwin S."/>
            <person name="Spatafora J."/>
            <person name="Crous P."/>
            <person name="Grigoriev I."/>
        </authorList>
    </citation>
    <scope>NUCLEOTIDE SEQUENCE</scope>
    <source>
        <strain evidence="2">ATCC 36951</strain>
    </source>
</reference>
<accession>A0A6A6CWN2</accession>
<sequence>MTLSMLHIPADLFIGDFRAAFRKKCEPGGRIPRIAYQAYKQHTSFTQKYITTTLDANTRINLQPATKTKMTLLLTRQLAHFPRSTPRLSSKRLYSTSPKPNPKTKREEDTPEIPSFSFKDLGASPTVKAVVYLGIGIIATAETYTYSMWAWNWWKRRGEGRVGEQ</sequence>
<dbReference type="RefSeq" id="XP_033671499.1">
    <property type="nucleotide sequence ID" value="XM_033804928.1"/>
</dbReference>
<organism evidence="2 3">
    <name type="scientific">Zasmidium cellare ATCC 36951</name>
    <dbReference type="NCBI Taxonomy" id="1080233"/>
    <lineage>
        <taxon>Eukaryota</taxon>
        <taxon>Fungi</taxon>
        <taxon>Dikarya</taxon>
        <taxon>Ascomycota</taxon>
        <taxon>Pezizomycotina</taxon>
        <taxon>Dothideomycetes</taxon>
        <taxon>Dothideomycetidae</taxon>
        <taxon>Mycosphaerellales</taxon>
        <taxon>Mycosphaerellaceae</taxon>
        <taxon>Zasmidium</taxon>
    </lineage>
</organism>